<proteinExistence type="predicted"/>
<evidence type="ECO:0008006" key="3">
    <source>
        <dbReference type="Google" id="ProtNLM"/>
    </source>
</evidence>
<evidence type="ECO:0000313" key="2">
    <source>
        <dbReference type="Proteomes" id="UP000092377"/>
    </source>
</evidence>
<organism evidence="1 2">
    <name type="scientific">Morganella psychrotolerans</name>
    <dbReference type="NCBI Taxonomy" id="368603"/>
    <lineage>
        <taxon>Bacteria</taxon>
        <taxon>Pseudomonadati</taxon>
        <taxon>Pseudomonadota</taxon>
        <taxon>Gammaproteobacteria</taxon>
        <taxon>Enterobacterales</taxon>
        <taxon>Morganellaceae</taxon>
        <taxon>Morganella</taxon>
    </lineage>
</organism>
<evidence type="ECO:0000313" key="1">
    <source>
        <dbReference type="EMBL" id="OBU10292.1"/>
    </source>
</evidence>
<comment type="caution">
    <text evidence="1">The sequence shown here is derived from an EMBL/GenBank/DDBJ whole genome shotgun (WGS) entry which is preliminary data.</text>
</comment>
<reference evidence="2" key="1">
    <citation type="submission" date="2016-06" db="EMBL/GenBank/DDBJ databases">
        <authorList>
            <person name="Butler K."/>
        </authorList>
    </citation>
    <scope>NUCLEOTIDE SEQUENCE [LARGE SCALE GENOMIC DNA]</scope>
    <source>
        <strain evidence="2">GCSL-Mp20</strain>
    </source>
</reference>
<name>A0A1B8HLU4_9GAMM</name>
<dbReference type="Proteomes" id="UP000092377">
    <property type="component" value="Unassembled WGS sequence"/>
</dbReference>
<sequence length="74" mass="8552">MLVSLGSDDPSIFVTDMRNEFYHIFCTLITEFGYSEDNVLNEVIKINENGRIFRFDGPTYTTNIKNRPLAEKSI</sequence>
<keyword evidence="2" id="KW-1185">Reference proteome</keyword>
<gene>
    <name evidence="1" type="ORF">AYY18_18590</name>
</gene>
<dbReference type="EMBL" id="LZEY01000015">
    <property type="protein sequence ID" value="OBU10292.1"/>
    <property type="molecule type" value="Genomic_DNA"/>
</dbReference>
<protein>
    <recommendedName>
        <fullName evidence="3">Adenosine deaminase domain-containing protein</fullName>
    </recommendedName>
</protein>
<accession>A0A1B8HLU4</accession>
<dbReference type="AlphaFoldDB" id="A0A1B8HLU4"/>